<dbReference type="Proteomes" id="UP001164909">
    <property type="component" value="Chromosome"/>
</dbReference>
<protein>
    <submittedName>
        <fullName evidence="3">S-layer homology domain-containing protein</fullName>
    </submittedName>
</protein>
<name>A0ABY7BU20_9FIRM</name>
<dbReference type="Pfam" id="PF00395">
    <property type="entry name" value="SLH"/>
    <property type="match status" value="1"/>
</dbReference>
<reference evidence="3" key="1">
    <citation type="submission" date="2022-12" db="EMBL/GenBank/DDBJ databases">
        <authorList>
            <person name="Bing R.G."/>
            <person name="Willard D.J."/>
            <person name="Manesh M.J.H."/>
            <person name="Laemthong T."/>
            <person name="Crosby J.R."/>
            <person name="Kelly R.M."/>
        </authorList>
    </citation>
    <scope>NUCLEOTIDE SEQUENCE</scope>
    <source>
        <strain evidence="3">DSM 8990</strain>
    </source>
</reference>
<proteinExistence type="predicted"/>
<evidence type="ECO:0000313" key="4">
    <source>
        <dbReference type="Proteomes" id="UP001164909"/>
    </source>
</evidence>
<sequence length="998" mass="111613">MKIAFLIALVCILNILTPAKVKAYAEYTANSDYNRMLKNTACVELPQNPVSKKSLLFLSALGFFSSTNKAVIKPSDILTKEEALSIILNSAGRQQDAFVRAEKLEQKRPSGSKLVKPYNYLYLGYIQLAYDLKIISKKEYQDAMAQVQPGFKEHQKMTEDLIKKNNEIVSKAVYEGRPYSYDDLVFVRSAPATRQEVCRWVVLTFRIPQSYENLARLYPDYDKIDSKFLSSINTLLKNGAIVGRSDGYLHPDDYITYEEIGFILYNLKDYILKANGLKKEAAEINGIQRYPDKMVITCENDSGDDISILLFPPKQDFVVITDQKAALASLLQQGDYVELYVNNKNQVVLAEVLSKAGTVSAKGVITKIDSKKNTIQIKLSDGKIYNLQVSPKATIYDTRLQKMVKLSDLSAGNMVEATFKKERLDSLIILSYQDQDINRVQGTISLISNDRIILNTNGKPVSFLLSPDTVYIDRGDFTRVLSRNDFYQGMKVLVGQYCGYAQYISTTFDERAEDVAYGILYEIDANLSYVEIYNQDGVKKSYRFSKKLGLKVIKDGRAASLNDLSQGDIVYLYFNGDFIRSITARTNSQTKIAKIENLKKDPLTGVPQKIYLNIDGRVYGPYDLGDDVEVVKDGRKAGLKDLSPGQFVKVTGSFFGMSANIKKIEISTNEYVKNIYLAKVSIIGGDLYLSDVSILRNNKFEKLYDYRRFKIPSDAVFVVDGKRQSGNFSLQNFSAVVITKDRFSQEVPGMIFALSKGAYSAVYGEITGKSADAVFLQGEWYNLNQNSCIVSNGLLSNASLKSGDEIIAVTDGKNLIVAKYREAVSKPIIVRGEVLEISDLEYIKLKNYVYLDKQNGWQFVSTPVVFSYDTQTVFCDVYGLNSPKDIPGLLNKSVYIVHDGKYAKTIIDASFGGYIVVGTVGKNGQLVNPQYHDMITKTWNKITTNPVLDLSGAVLIDASGEIAQVLPQYGDEVILLVSQSDFDLNKATLKPSVVIVNY</sequence>
<dbReference type="EMBL" id="CP113865">
    <property type="protein sequence ID" value="WAM34951.1"/>
    <property type="molecule type" value="Genomic_DNA"/>
</dbReference>
<accession>A0ABY7BU20</accession>
<evidence type="ECO:0000256" key="1">
    <source>
        <dbReference type="SAM" id="SignalP"/>
    </source>
</evidence>
<dbReference type="PROSITE" id="PS51272">
    <property type="entry name" value="SLH"/>
    <property type="match status" value="1"/>
</dbReference>
<dbReference type="InterPro" id="IPR001119">
    <property type="entry name" value="SLH_dom"/>
</dbReference>
<feature type="chain" id="PRO_5045622662" evidence="1">
    <location>
        <begin position="24"/>
        <end position="998"/>
    </location>
</feature>
<keyword evidence="4" id="KW-1185">Reference proteome</keyword>
<dbReference type="RefSeq" id="WP_268760847.1">
    <property type="nucleotide sequence ID" value="NZ_CP113865.1"/>
</dbReference>
<keyword evidence="1" id="KW-0732">Signal</keyword>
<evidence type="ECO:0000313" key="3">
    <source>
        <dbReference type="EMBL" id="WAM34951.1"/>
    </source>
</evidence>
<evidence type="ECO:0000259" key="2">
    <source>
        <dbReference type="PROSITE" id="PS51272"/>
    </source>
</evidence>
<feature type="signal peptide" evidence="1">
    <location>
        <begin position="1"/>
        <end position="23"/>
    </location>
</feature>
<feature type="domain" description="SLH" evidence="2">
    <location>
        <begin position="215"/>
        <end position="278"/>
    </location>
</feature>
<gene>
    <name evidence="3" type="ORF">OTK00_000347</name>
</gene>
<organism evidence="3 4">
    <name type="scientific">Caldicellulosiruptor morganii</name>
    <dbReference type="NCBI Taxonomy" id="1387555"/>
    <lineage>
        <taxon>Bacteria</taxon>
        <taxon>Bacillati</taxon>
        <taxon>Bacillota</taxon>
        <taxon>Bacillota incertae sedis</taxon>
        <taxon>Caldicellulosiruptorales</taxon>
        <taxon>Caldicellulosiruptoraceae</taxon>
        <taxon>Caldicellulosiruptor</taxon>
    </lineage>
</organism>